<sequence length="470" mass="52371">MSENEMTTDAPADYQSILFIEEGDRDPRTRRLIKSHVMLGKNRRAKKAHKSRRAGAVAKVAAHGIPPKISCSAPWGALTNDSHIDPQVVVDVIQCASSAATADTSKPSYSRGCFIGASAIGKARYLLGTCLPFLPLDRSYIESLWQDPSLFQTAVMMAETYFQFMRGEKDRCRSLMQVSKTIQILRKKLSLADESEQISNQTLFVVGCLASYARVLGDDDAVRQHLEGIRRIIGLRGGMEKLAETKLFVELLRCDLGLALHTGTKPLLMGRDQRFSAHPLYHDTLVTDTEAFLNLDGRVAQAWKLMARFCSLVNLATEAHGLIPWDLFLHTITSVISPLQGIGFIAESFDEVVRLALLVVSSHVLLQWNSIKVPFDHLRTAYRDAILHSGALHSATSQTRSWFLMIGAVTVFAEADNHWLRPRLKAQLKNTGIESWAEMRKILNSFLWVNVLLESPGRKIICSLLEGDDS</sequence>
<dbReference type="OrthoDB" id="4158087at2759"/>
<accession>W2RJY0</accession>
<dbReference type="eggNOG" id="ENOG502SSBS">
    <property type="taxonomic scope" value="Eukaryota"/>
</dbReference>
<evidence type="ECO:0008006" key="3">
    <source>
        <dbReference type="Google" id="ProtNLM"/>
    </source>
</evidence>
<dbReference type="HOGENOM" id="CLU_023254_0_2_1"/>
<dbReference type="InParanoid" id="W2RJY0"/>
<dbReference type="EMBL" id="KB822725">
    <property type="protein sequence ID" value="ETN36787.1"/>
    <property type="molecule type" value="Genomic_DNA"/>
</dbReference>
<evidence type="ECO:0000313" key="2">
    <source>
        <dbReference type="Proteomes" id="UP000030752"/>
    </source>
</evidence>
<dbReference type="Proteomes" id="UP000030752">
    <property type="component" value="Unassembled WGS sequence"/>
</dbReference>
<dbReference type="GeneID" id="19976404"/>
<protein>
    <recommendedName>
        <fullName evidence="3">Transcription factor domain-containing protein</fullName>
    </recommendedName>
</protein>
<dbReference type="VEuPathDB" id="FungiDB:HMPREF1541_09065"/>
<evidence type="ECO:0000313" key="1">
    <source>
        <dbReference type="EMBL" id="ETN36787.1"/>
    </source>
</evidence>
<dbReference type="PANTHER" id="PTHR37540">
    <property type="entry name" value="TRANSCRIPTION FACTOR (ACR-2), PUTATIVE-RELATED-RELATED"/>
    <property type="match status" value="1"/>
</dbReference>
<dbReference type="PANTHER" id="PTHR37540:SF5">
    <property type="entry name" value="TRANSCRIPTION FACTOR DOMAIN-CONTAINING PROTEIN"/>
    <property type="match status" value="1"/>
</dbReference>
<dbReference type="RefSeq" id="XP_008721605.1">
    <property type="nucleotide sequence ID" value="XM_008723383.1"/>
</dbReference>
<gene>
    <name evidence="1" type="ORF">HMPREF1541_09065</name>
</gene>
<keyword evidence="2" id="KW-1185">Reference proteome</keyword>
<reference evidence="1 2" key="1">
    <citation type="submission" date="2013-03" db="EMBL/GenBank/DDBJ databases">
        <title>The Genome Sequence of Phialophora europaea CBS 101466.</title>
        <authorList>
            <consortium name="The Broad Institute Genomics Platform"/>
            <person name="Cuomo C."/>
            <person name="de Hoog S."/>
            <person name="Gorbushina A."/>
            <person name="Walker B."/>
            <person name="Young S.K."/>
            <person name="Zeng Q."/>
            <person name="Gargeya S."/>
            <person name="Fitzgerald M."/>
            <person name="Haas B."/>
            <person name="Abouelleil A."/>
            <person name="Allen A.W."/>
            <person name="Alvarado L."/>
            <person name="Arachchi H.M."/>
            <person name="Berlin A.M."/>
            <person name="Chapman S.B."/>
            <person name="Gainer-Dewar J."/>
            <person name="Goldberg J."/>
            <person name="Griggs A."/>
            <person name="Gujja S."/>
            <person name="Hansen M."/>
            <person name="Howarth C."/>
            <person name="Imamovic A."/>
            <person name="Ireland A."/>
            <person name="Larimer J."/>
            <person name="McCowan C."/>
            <person name="Murphy C."/>
            <person name="Pearson M."/>
            <person name="Poon T.W."/>
            <person name="Priest M."/>
            <person name="Roberts A."/>
            <person name="Saif S."/>
            <person name="Shea T."/>
            <person name="Sisk P."/>
            <person name="Sykes S."/>
            <person name="Wortman J."/>
            <person name="Nusbaum C."/>
            <person name="Birren B."/>
        </authorList>
    </citation>
    <scope>NUCLEOTIDE SEQUENCE [LARGE SCALE GENOMIC DNA]</scope>
    <source>
        <strain evidence="1 2">CBS 101466</strain>
    </source>
</reference>
<organism evidence="1 2">
    <name type="scientific">Cyphellophora europaea (strain CBS 101466)</name>
    <name type="common">Phialophora europaea</name>
    <dbReference type="NCBI Taxonomy" id="1220924"/>
    <lineage>
        <taxon>Eukaryota</taxon>
        <taxon>Fungi</taxon>
        <taxon>Dikarya</taxon>
        <taxon>Ascomycota</taxon>
        <taxon>Pezizomycotina</taxon>
        <taxon>Eurotiomycetes</taxon>
        <taxon>Chaetothyriomycetidae</taxon>
        <taxon>Chaetothyriales</taxon>
        <taxon>Cyphellophoraceae</taxon>
        <taxon>Cyphellophora</taxon>
    </lineage>
</organism>
<name>W2RJY0_CYPE1</name>
<dbReference type="AlphaFoldDB" id="W2RJY0"/>
<proteinExistence type="predicted"/>